<dbReference type="OrthoDB" id="5908298at2"/>
<dbReference type="EMBL" id="FO203512">
    <property type="protein sequence ID" value="CCK75054.1"/>
    <property type="molecule type" value="Genomic_DNA"/>
</dbReference>
<evidence type="ECO:0008006" key="3">
    <source>
        <dbReference type="Google" id="ProtNLM"/>
    </source>
</evidence>
<protein>
    <recommendedName>
        <fullName evidence="3">Phage protein</fullName>
    </recommendedName>
</protein>
<name>R4YSG3_OLEAN</name>
<organism evidence="1 2">
    <name type="scientific">Oleispira antarctica RB-8</name>
    <dbReference type="NCBI Taxonomy" id="698738"/>
    <lineage>
        <taxon>Bacteria</taxon>
        <taxon>Pseudomonadati</taxon>
        <taxon>Pseudomonadota</taxon>
        <taxon>Gammaproteobacteria</taxon>
        <taxon>Oceanospirillales</taxon>
        <taxon>Oceanospirillaceae</taxon>
        <taxon>Oleispira</taxon>
    </lineage>
</organism>
<keyword evidence="2" id="KW-1185">Reference proteome</keyword>
<accession>R4YSG3</accession>
<reference evidence="1 2" key="1">
    <citation type="journal article" date="2013" name="Nat. Commun.">
        <title>Genome sequence and functional genomic analysis of the oil-degrading bacterium Oleispira antarctica.</title>
        <authorList>
            <person name="Kube M."/>
            <person name="Chernikova T.N."/>
            <person name="Al-Ramahi Y."/>
            <person name="Beloqui A."/>
            <person name="Lopez-Cortez N."/>
            <person name="Guazzaroni M.E."/>
            <person name="Heipieper H.J."/>
            <person name="Klages S."/>
            <person name="Kotsyurbenko O.R."/>
            <person name="Langer I."/>
            <person name="Nechitaylo T.Y."/>
            <person name="Lunsdorf H."/>
            <person name="Fernandez M."/>
            <person name="Juarez S."/>
            <person name="Ciordia S."/>
            <person name="Singer A."/>
            <person name="Kagan O."/>
            <person name="Egorova O."/>
            <person name="Petit P.A."/>
            <person name="Stogios P."/>
            <person name="Kim Y."/>
            <person name="Tchigvintsev A."/>
            <person name="Flick R."/>
            <person name="Denaro R."/>
            <person name="Genovese M."/>
            <person name="Albar J.P."/>
            <person name="Reva O.N."/>
            <person name="Martinez-Gomariz M."/>
            <person name="Tran H."/>
            <person name="Ferrer M."/>
            <person name="Savchenko A."/>
            <person name="Yakunin A.F."/>
            <person name="Yakimov M.M."/>
            <person name="Golyshina O.V."/>
            <person name="Reinhardt R."/>
            <person name="Golyshin P.N."/>
        </authorList>
    </citation>
    <scope>NUCLEOTIDE SEQUENCE [LARGE SCALE GENOMIC DNA]</scope>
</reference>
<dbReference type="InterPro" id="IPR024406">
    <property type="entry name" value="TAC-10"/>
</dbReference>
<dbReference type="KEGG" id="oai:OLEAN_C08780"/>
<sequence>MAKANKKAVVLSVGEDELRFEVGINEFNGLQNEMLPNNKVAPSENFLVKCVHPDDKDKMIDYCDQGFAIELAQAVAEQFKPELVISVKKLNGS</sequence>
<gene>
    <name evidence="1" type="ORF">OLEAN_C08780</name>
</gene>
<dbReference type="Pfam" id="PF10963">
    <property type="entry name" value="Phage_TAC_10"/>
    <property type="match status" value="1"/>
</dbReference>
<evidence type="ECO:0000313" key="1">
    <source>
        <dbReference type="EMBL" id="CCK75054.1"/>
    </source>
</evidence>
<dbReference type="Proteomes" id="UP000032749">
    <property type="component" value="Chromosome"/>
</dbReference>
<proteinExistence type="predicted"/>
<dbReference type="STRING" id="698738.OLEAN_C08780"/>
<evidence type="ECO:0000313" key="2">
    <source>
        <dbReference type="Proteomes" id="UP000032749"/>
    </source>
</evidence>
<dbReference type="HOGENOM" id="CLU_174725_0_0_6"/>
<dbReference type="AlphaFoldDB" id="R4YSG3"/>